<protein>
    <submittedName>
        <fullName evidence="3">Zgc:</fullName>
    </submittedName>
</protein>
<accession>A0A7I4YGN3</accession>
<feature type="compositionally biased region" description="Basic and acidic residues" evidence="1">
    <location>
        <begin position="97"/>
        <end position="106"/>
    </location>
</feature>
<evidence type="ECO:0000313" key="3">
    <source>
        <dbReference type="WBParaSite" id="HCON_00096870-00001"/>
    </source>
</evidence>
<organism evidence="2 3">
    <name type="scientific">Haemonchus contortus</name>
    <name type="common">Barber pole worm</name>
    <dbReference type="NCBI Taxonomy" id="6289"/>
    <lineage>
        <taxon>Eukaryota</taxon>
        <taxon>Metazoa</taxon>
        <taxon>Ecdysozoa</taxon>
        <taxon>Nematoda</taxon>
        <taxon>Chromadorea</taxon>
        <taxon>Rhabditida</taxon>
        <taxon>Rhabditina</taxon>
        <taxon>Rhabditomorpha</taxon>
        <taxon>Strongyloidea</taxon>
        <taxon>Trichostrongylidae</taxon>
        <taxon>Haemonchus</taxon>
    </lineage>
</organism>
<proteinExistence type="predicted"/>
<dbReference type="OrthoDB" id="10404709at2759"/>
<dbReference type="WBParaSite" id="HCON_00096870-00001">
    <property type="protein sequence ID" value="HCON_00096870-00001"/>
    <property type="gene ID" value="HCON_00096870"/>
</dbReference>
<evidence type="ECO:0000256" key="1">
    <source>
        <dbReference type="SAM" id="MobiDB-lite"/>
    </source>
</evidence>
<name>A0A7I4YGN3_HAECO</name>
<dbReference type="AlphaFoldDB" id="A0A7I4YGN3"/>
<feature type="region of interest" description="Disordered" evidence="1">
    <location>
        <begin position="97"/>
        <end position="128"/>
    </location>
</feature>
<keyword evidence="2" id="KW-1185">Reference proteome</keyword>
<reference evidence="3" key="1">
    <citation type="submission" date="2020-12" db="UniProtKB">
        <authorList>
            <consortium name="WormBaseParasite"/>
        </authorList>
    </citation>
    <scope>IDENTIFICATION</scope>
    <source>
        <strain evidence="3">MHco3</strain>
    </source>
</reference>
<sequence length="153" mass="17826">MASQKDLYDMLSSIRDCTRRVRTNTHALHRFLMEEFLLTMDPKRVLREDNATMDSISQVVEKMNSQVKTLEHRLRHVGKNLELNQKFLLYLSKELSESAKDDKEPIPADPFPPRMAESGGVDQPTCRSCEDLPADVEFKHKKEPELRLRRNTD</sequence>
<dbReference type="Proteomes" id="UP000025227">
    <property type="component" value="Unplaced"/>
</dbReference>
<evidence type="ECO:0000313" key="2">
    <source>
        <dbReference type="Proteomes" id="UP000025227"/>
    </source>
</evidence>